<comment type="caution">
    <text evidence="1">The sequence shown here is derived from an EMBL/GenBank/DDBJ whole genome shotgun (WGS) entry which is preliminary data.</text>
</comment>
<gene>
    <name evidence="1" type="ORF">S3E15_02245</name>
</gene>
<dbReference type="Proteomes" id="UP000194131">
    <property type="component" value="Unassembled WGS sequence"/>
</dbReference>
<protein>
    <submittedName>
        <fullName evidence="1">Uncharacterized protein</fullName>
    </submittedName>
</protein>
<dbReference type="EMBL" id="MRWU01000002">
    <property type="protein sequence ID" value="OSX95767.1"/>
    <property type="molecule type" value="Genomic_DNA"/>
</dbReference>
<evidence type="ECO:0000313" key="1">
    <source>
        <dbReference type="EMBL" id="OSX95767.1"/>
    </source>
</evidence>
<organism evidence="1 2">
    <name type="scientific">Bacillus mycoides</name>
    <dbReference type="NCBI Taxonomy" id="1405"/>
    <lineage>
        <taxon>Bacteria</taxon>
        <taxon>Bacillati</taxon>
        <taxon>Bacillota</taxon>
        <taxon>Bacilli</taxon>
        <taxon>Bacillales</taxon>
        <taxon>Bacillaceae</taxon>
        <taxon>Bacillus</taxon>
        <taxon>Bacillus cereus group</taxon>
    </lineage>
</organism>
<evidence type="ECO:0000313" key="2">
    <source>
        <dbReference type="Proteomes" id="UP000194131"/>
    </source>
</evidence>
<accession>A0AAP8BH28</accession>
<reference evidence="1 2" key="1">
    <citation type="submission" date="2016-12" db="EMBL/GenBank/DDBJ databases">
        <title>Genome Sequences of Twelve Sporeforming Bacillus Species Isolated from Foods.</title>
        <authorList>
            <person name="De Jong A."/>
            <person name="Holsappel S."/>
            <person name="Kuipers O.P."/>
        </authorList>
    </citation>
    <scope>NUCLEOTIDE SEQUENCE [LARGE SCALE GENOMIC DNA]</scope>
    <source>
        <strain evidence="1 2">S3E15</strain>
    </source>
</reference>
<proteinExistence type="predicted"/>
<sequence length="38" mass="4375">MVSILTLINGYEEKKGLMLTLSFGFHTQDEDKISPDRF</sequence>
<name>A0AAP8BH28_BACMY</name>
<dbReference type="AlphaFoldDB" id="A0AAP8BH28"/>